<evidence type="ECO:0000313" key="9">
    <source>
        <dbReference type="EMBL" id="EFN54762.1"/>
    </source>
</evidence>
<evidence type="ECO:0000259" key="8">
    <source>
        <dbReference type="SMART" id="SM00849"/>
    </source>
</evidence>
<dbReference type="GO" id="GO:0003723">
    <property type="term" value="F:RNA binding"/>
    <property type="evidence" value="ECO:0007669"/>
    <property type="project" value="UniProtKB-KW"/>
</dbReference>
<dbReference type="RefSeq" id="XP_005846864.1">
    <property type="nucleotide sequence ID" value="XM_005846802.1"/>
</dbReference>
<evidence type="ECO:0000256" key="3">
    <source>
        <dbReference type="ARBA" id="ARBA00022801"/>
    </source>
</evidence>
<protein>
    <recommendedName>
        <fullName evidence="8">Metallo-beta-lactamase domain-containing protein</fullName>
    </recommendedName>
</protein>
<keyword evidence="5" id="KW-0269">Exonuclease</keyword>
<name>E1ZGI0_CHLVA</name>
<feature type="region of interest" description="Disordered" evidence="7">
    <location>
        <begin position="666"/>
        <end position="743"/>
    </location>
</feature>
<feature type="compositionally biased region" description="Low complexity" evidence="7">
    <location>
        <begin position="666"/>
        <end position="675"/>
    </location>
</feature>
<dbReference type="Pfam" id="PF12706">
    <property type="entry name" value="Lactamase_B_2"/>
    <property type="match status" value="1"/>
</dbReference>
<dbReference type="FunCoup" id="E1ZGI0">
    <property type="interactions" value="271"/>
</dbReference>
<reference evidence="9 10" key="1">
    <citation type="journal article" date="2010" name="Plant Cell">
        <title>The Chlorella variabilis NC64A genome reveals adaptation to photosymbiosis, coevolution with viruses, and cryptic sex.</title>
        <authorList>
            <person name="Blanc G."/>
            <person name="Duncan G."/>
            <person name="Agarkova I."/>
            <person name="Borodovsky M."/>
            <person name="Gurnon J."/>
            <person name="Kuo A."/>
            <person name="Lindquist E."/>
            <person name="Lucas S."/>
            <person name="Pangilinan J."/>
            <person name="Polle J."/>
            <person name="Salamov A."/>
            <person name="Terry A."/>
            <person name="Yamada T."/>
            <person name="Dunigan D.D."/>
            <person name="Grigoriev I.V."/>
            <person name="Claverie J.M."/>
            <person name="Van Etten J.L."/>
        </authorList>
    </citation>
    <scope>NUCLEOTIDE SEQUENCE [LARGE SCALE GENOMIC DNA]</scope>
    <source>
        <strain evidence="9 10">NC64A</strain>
    </source>
</reference>
<dbReference type="Proteomes" id="UP000008141">
    <property type="component" value="Unassembled WGS sequence"/>
</dbReference>
<dbReference type="InterPro" id="IPR055132">
    <property type="entry name" value="RNase_J_b_CASP"/>
</dbReference>
<dbReference type="CDD" id="cd07714">
    <property type="entry name" value="RNaseJ_MBL-fold"/>
    <property type="match status" value="1"/>
</dbReference>
<dbReference type="Pfam" id="PF22505">
    <property type="entry name" value="RNase_J_b_CASP"/>
    <property type="match status" value="1"/>
</dbReference>
<feature type="compositionally biased region" description="Low complexity" evidence="7">
    <location>
        <begin position="696"/>
        <end position="708"/>
    </location>
</feature>
<dbReference type="Gene3D" id="3.10.20.580">
    <property type="match status" value="1"/>
</dbReference>
<sequence length="814" mass="88770">MASAAAPELAGRLGGGPSLPTDRRGWLPVSHHTAQRQRQGRRRQAEQPTQCRAGGRNRNRVQVRSDGYEHLGSSQTMRNKRQFPGPPPGQGPPLRVLPIGGLGEIGMNCMLIGVYDRYILVDAGLMFPDFTDLGMQKILPDTSFLAQWRDKIEAVVITHGHEDHIGALPWVWPALDPSTPIYAGAFPMQLIKRRLQEFNLYDEGRCHVISMRQNFQLGPFDCTPIRVTHSIPDCCGLVLRSDHGTIVHTGDWKIDENPVDGESFDRQVFDEIGREGVSLFMSDSTNVLSPGRTTSEAVVETALMNRVMGHQGKGRVITTQFASNLHRMAAVKKAADASGRKICFIGMSLGFYLEAAARVGRAPFDPKEVIQAANLDQYDPNELLIITTGSQPPAALSLPARNPSHMLKLQSSDFSLYSPKVIPGNDTRVMQMMNRISEMGPEIAMGRDENLHTSGHAYKGELEEVLRYARPQHFLPVHGEYAFLCAHAQLARENNINFTSVIRNGQMLGVADRRNRNTVSMGSAAGIPGASMALLGEAQLTNFYNDGNKGTGTASEMALEERQLLAVEGIVIAAVDVLRDAAMAASARRLRAKVRVTTRAMWVAGGGLLEELHRAANDAIERLPGDAHLAAVERVVADALRRTCKAFNQRRPEVVVIAHEADPRAGAAAMASATRRQADSPQGDRGGGQQRGQRGRWGQQQQQQQGGRRMSDREAEEVLAERKRRKQAERERQLLVAPKGGELDDMGAPSGAWVPAGGCSGPVCRAALGCSGRRWPPAVAGRLREPAAASWGLPRPRPPIIPSASPSCLPLPCR</sequence>
<dbReference type="GeneID" id="17354319"/>
<dbReference type="InterPro" id="IPR036866">
    <property type="entry name" value="RibonucZ/Hydroxyglut_hydro"/>
</dbReference>
<keyword evidence="10" id="KW-1185">Reference proteome</keyword>
<dbReference type="InParanoid" id="E1ZGI0"/>
<dbReference type="AlphaFoldDB" id="E1ZGI0"/>
<dbReference type="GO" id="GO:0046872">
    <property type="term" value="F:metal ion binding"/>
    <property type="evidence" value="ECO:0007669"/>
    <property type="project" value="UniProtKB-KW"/>
</dbReference>
<dbReference type="EMBL" id="GL433846">
    <property type="protein sequence ID" value="EFN54762.1"/>
    <property type="molecule type" value="Genomic_DNA"/>
</dbReference>
<dbReference type="SMART" id="SM00849">
    <property type="entry name" value="Lactamase_B"/>
    <property type="match status" value="1"/>
</dbReference>
<dbReference type="KEGG" id="cvr:CHLNCDRAFT_35723"/>
<dbReference type="InterPro" id="IPR011108">
    <property type="entry name" value="RMMBL"/>
</dbReference>
<dbReference type="Pfam" id="PF07521">
    <property type="entry name" value="RMMBL"/>
    <property type="match status" value="1"/>
</dbReference>
<evidence type="ECO:0000256" key="4">
    <source>
        <dbReference type="ARBA" id="ARBA00022833"/>
    </source>
</evidence>
<evidence type="ECO:0000313" key="10">
    <source>
        <dbReference type="Proteomes" id="UP000008141"/>
    </source>
</evidence>
<accession>E1ZGI0</accession>
<evidence type="ECO:0000256" key="2">
    <source>
        <dbReference type="ARBA" id="ARBA00022723"/>
    </source>
</evidence>
<dbReference type="Gene3D" id="3.60.15.10">
    <property type="entry name" value="Ribonuclease Z/Hydroxyacylglutathione hydrolase-like"/>
    <property type="match status" value="1"/>
</dbReference>
<keyword evidence="4" id="KW-0862">Zinc</keyword>
<dbReference type="PANTHER" id="PTHR43694:SF1">
    <property type="entry name" value="RIBONUCLEASE J"/>
    <property type="match status" value="1"/>
</dbReference>
<dbReference type="OrthoDB" id="17458at2759"/>
<dbReference type="OMA" id="MWTDEGR"/>
<dbReference type="Gene3D" id="3.40.50.10710">
    <property type="entry name" value="Metallo-hydrolase/oxidoreductase"/>
    <property type="match status" value="1"/>
</dbReference>
<dbReference type="eggNOG" id="KOG1137">
    <property type="taxonomic scope" value="Eukaryota"/>
</dbReference>
<evidence type="ECO:0000256" key="7">
    <source>
        <dbReference type="SAM" id="MobiDB-lite"/>
    </source>
</evidence>
<feature type="compositionally biased region" description="Basic residues" evidence="7">
    <location>
        <begin position="33"/>
        <end position="42"/>
    </location>
</feature>
<keyword evidence="1" id="KW-0540">Nuclease</keyword>
<dbReference type="SUPFAM" id="SSF56281">
    <property type="entry name" value="Metallo-hydrolase/oxidoreductase"/>
    <property type="match status" value="1"/>
</dbReference>
<keyword evidence="6" id="KW-0694">RNA-binding</keyword>
<organism evidence="10">
    <name type="scientific">Chlorella variabilis</name>
    <name type="common">Green alga</name>
    <dbReference type="NCBI Taxonomy" id="554065"/>
    <lineage>
        <taxon>Eukaryota</taxon>
        <taxon>Viridiplantae</taxon>
        <taxon>Chlorophyta</taxon>
        <taxon>core chlorophytes</taxon>
        <taxon>Trebouxiophyceae</taxon>
        <taxon>Chlorellales</taxon>
        <taxon>Chlorellaceae</taxon>
        <taxon>Chlorella clade</taxon>
        <taxon>Chlorella</taxon>
    </lineage>
</organism>
<evidence type="ECO:0000256" key="1">
    <source>
        <dbReference type="ARBA" id="ARBA00022722"/>
    </source>
</evidence>
<dbReference type="InterPro" id="IPR001279">
    <property type="entry name" value="Metallo-B-lactamas"/>
</dbReference>
<dbReference type="GO" id="GO:0004527">
    <property type="term" value="F:exonuclease activity"/>
    <property type="evidence" value="ECO:0007669"/>
    <property type="project" value="UniProtKB-KW"/>
</dbReference>
<dbReference type="InterPro" id="IPR042173">
    <property type="entry name" value="RNase_J_2"/>
</dbReference>
<dbReference type="STRING" id="554065.E1ZGI0"/>
<dbReference type="PANTHER" id="PTHR43694">
    <property type="entry name" value="RIBONUCLEASE J"/>
    <property type="match status" value="1"/>
</dbReference>
<gene>
    <name evidence="9" type="ORF">CHLNCDRAFT_35723</name>
</gene>
<evidence type="ECO:0000256" key="6">
    <source>
        <dbReference type="ARBA" id="ARBA00022884"/>
    </source>
</evidence>
<feature type="domain" description="Metallo-beta-lactamase" evidence="8">
    <location>
        <begin position="106"/>
        <end position="303"/>
    </location>
</feature>
<feature type="region of interest" description="Disordered" evidence="7">
    <location>
        <begin position="1"/>
        <end position="92"/>
    </location>
</feature>
<keyword evidence="2" id="KW-0479">Metal-binding</keyword>
<proteinExistence type="predicted"/>
<keyword evidence="3" id="KW-0378">Hydrolase</keyword>
<evidence type="ECO:0000256" key="5">
    <source>
        <dbReference type="ARBA" id="ARBA00022839"/>
    </source>
</evidence>